<dbReference type="Proteomes" id="UP000008694">
    <property type="component" value="Unassembled WGS sequence"/>
</dbReference>
<dbReference type="Gramene" id="scaffold_201262.1">
    <property type="protein sequence ID" value="scaffold_201262.1"/>
    <property type="gene ID" value="scaffold_201262.1"/>
</dbReference>
<dbReference type="InterPro" id="IPR002083">
    <property type="entry name" value="MATH/TRAF_dom"/>
</dbReference>
<proteinExistence type="predicted"/>
<dbReference type="InterPro" id="IPR008974">
    <property type="entry name" value="TRAF-like"/>
</dbReference>
<feature type="domain" description="MATH" evidence="1">
    <location>
        <begin position="180"/>
        <end position="305"/>
    </location>
</feature>
<dbReference type="Gene3D" id="2.60.210.10">
    <property type="entry name" value="Apoptosis, Tumor Necrosis Factor Receptor Associated Protein 2, Chain A"/>
    <property type="match status" value="2"/>
</dbReference>
<feature type="domain" description="MATH" evidence="1">
    <location>
        <begin position="19"/>
        <end position="160"/>
    </location>
</feature>
<dbReference type="CDD" id="cd00121">
    <property type="entry name" value="MATH"/>
    <property type="match status" value="2"/>
</dbReference>
<keyword evidence="3" id="KW-1185">Reference proteome</keyword>
<evidence type="ECO:0000313" key="2">
    <source>
        <dbReference type="EMBL" id="EFH63232.1"/>
    </source>
</evidence>
<dbReference type="SUPFAM" id="SSF49599">
    <property type="entry name" value="TRAF domain-like"/>
    <property type="match status" value="2"/>
</dbReference>
<evidence type="ECO:0000259" key="1">
    <source>
        <dbReference type="PROSITE" id="PS50144"/>
    </source>
</evidence>
<dbReference type="Pfam" id="PF22486">
    <property type="entry name" value="MATH_2"/>
    <property type="match status" value="2"/>
</dbReference>
<protein>
    <recommendedName>
        <fullName evidence="1">MATH domain-containing protein</fullName>
    </recommendedName>
</protein>
<dbReference type="eggNOG" id="KOG1987">
    <property type="taxonomic scope" value="Eukaryota"/>
</dbReference>
<gene>
    <name evidence="2" type="ORF">ARALYDRAFT_894188</name>
</gene>
<accession>D7KSZ3</accession>
<sequence length="317" mass="36322">MGSCAEYSTNVEIWREHPPSSNSLKINTLSKLNSDVYKSRRFLSGGYNWRLVIYPKGNEKDNGNGFISMYVEFGDTSLMSTPPSEVFAYNVGPPLFAYLVFFVYNKKANKYFTIQDVEVKRFNALRTVWGLPQVLSLGTFNDPKNGFIFEGEHCEFGVDVMVSPPFNKWEVVSFDEKLYNPKFSWNVKNFSMLRENLYISNSFPMGGRKWVLKLYPKCFSTSDGKWISISIHLADNERLMADERIYTRGKLRVLDPRGSNHATEKFICWHDESNSGTGHDQIVSMAKLREVYLDTENTLSIEVEFEVVSSTVSSAII</sequence>
<reference evidence="3" key="1">
    <citation type="journal article" date="2011" name="Nat. Genet.">
        <title>The Arabidopsis lyrata genome sequence and the basis of rapid genome size change.</title>
        <authorList>
            <person name="Hu T.T."/>
            <person name="Pattyn P."/>
            <person name="Bakker E.G."/>
            <person name="Cao J."/>
            <person name="Cheng J.-F."/>
            <person name="Clark R.M."/>
            <person name="Fahlgren N."/>
            <person name="Fawcett J.A."/>
            <person name="Grimwood J."/>
            <person name="Gundlach H."/>
            <person name="Haberer G."/>
            <person name="Hollister J.D."/>
            <person name="Ossowski S."/>
            <person name="Ottilar R.P."/>
            <person name="Salamov A.A."/>
            <person name="Schneeberger K."/>
            <person name="Spannagl M."/>
            <person name="Wang X."/>
            <person name="Yang L."/>
            <person name="Nasrallah M.E."/>
            <person name="Bergelson J."/>
            <person name="Carrington J.C."/>
            <person name="Gaut B.S."/>
            <person name="Schmutz J."/>
            <person name="Mayer K.F.X."/>
            <person name="Van de Peer Y."/>
            <person name="Grigoriev I.V."/>
            <person name="Nordborg M."/>
            <person name="Weigel D."/>
            <person name="Guo Y.-L."/>
        </authorList>
    </citation>
    <scope>NUCLEOTIDE SEQUENCE [LARGE SCALE GENOMIC DNA]</scope>
    <source>
        <strain evidence="3">cv. MN47</strain>
    </source>
</reference>
<organism evidence="3">
    <name type="scientific">Arabidopsis lyrata subsp. lyrata</name>
    <name type="common">Lyre-leaved rock-cress</name>
    <dbReference type="NCBI Taxonomy" id="81972"/>
    <lineage>
        <taxon>Eukaryota</taxon>
        <taxon>Viridiplantae</taxon>
        <taxon>Streptophyta</taxon>
        <taxon>Embryophyta</taxon>
        <taxon>Tracheophyta</taxon>
        <taxon>Spermatophyta</taxon>
        <taxon>Magnoliopsida</taxon>
        <taxon>eudicotyledons</taxon>
        <taxon>Gunneridae</taxon>
        <taxon>Pentapetalae</taxon>
        <taxon>rosids</taxon>
        <taxon>malvids</taxon>
        <taxon>Brassicales</taxon>
        <taxon>Brassicaceae</taxon>
        <taxon>Camelineae</taxon>
        <taxon>Arabidopsis</taxon>
    </lineage>
</organism>
<dbReference type="HOGENOM" id="CLU_040595_2_0_1"/>
<dbReference type="PANTHER" id="PTHR46162:SF41">
    <property type="entry name" value="MATH DOMAIN-CONTAINING PROTEIN"/>
    <property type="match status" value="1"/>
</dbReference>
<dbReference type="PROSITE" id="PS50144">
    <property type="entry name" value="MATH"/>
    <property type="match status" value="2"/>
</dbReference>
<dbReference type="PANTHER" id="PTHR46162">
    <property type="entry name" value="TRAF-LIKE FAMILY PROTEIN"/>
    <property type="match status" value="1"/>
</dbReference>
<dbReference type="AlphaFoldDB" id="D7KSZ3"/>
<name>D7KSZ3_ARALL</name>
<dbReference type="EMBL" id="GL348714">
    <property type="protein sequence ID" value="EFH63232.1"/>
    <property type="molecule type" value="Genomic_DNA"/>
</dbReference>
<evidence type="ECO:0000313" key="3">
    <source>
        <dbReference type="Proteomes" id="UP000008694"/>
    </source>
</evidence>